<evidence type="ECO:0000313" key="1">
    <source>
        <dbReference type="EMBL" id="OQR72589.1"/>
    </source>
</evidence>
<sequence>YRRNRRFRHPDAAPHECEQVNRRRRCLWRRHNCRALRITRSLTSSLHLVQNEEVIVDCIKLLWLS</sequence>
<reference evidence="1 2" key="1">
    <citation type="journal article" date="2017" name="Gigascience">
        <title>Draft genome of the honey bee ectoparasitic mite, Tropilaelaps mercedesae, is shaped by the parasitic life history.</title>
        <authorList>
            <person name="Dong X."/>
            <person name="Armstrong S.D."/>
            <person name="Xia D."/>
            <person name="Makepeace B.L."/>
            <person name="Darby A.C."/>
            <person name="Kadowaki T."/>
        </authorList>
    </citation>
    <scope>NUCLEOTIDE SEQUENCE [LARGE SCALE GENOMIC DNA]</scope>
    <source>
        <strain evidence="1">Wuxi-XJTLU</strain>
    </source>
</reference>
<dbReference type="AlphaFoldDB" id="A0A1V9XGF7"/>
<keyword evidence="2" id="KW-1185">Reference proteome</keyword>
<organism evidence="1 2">
    <name type="scientific">Tropilaelaps mercedesae</name>
    <dbReference type="NCBI Taxonomy" id="418985"/>
    <lineage>
        <taxon>Eukaryota</taxon>
        <taxon>Metazoa</taxon>
        <taxon>Ecdysozoa</taxon>
        <taxon>Arthropoda</taxon>
        <taxon>Chelicerata</taxon>
        <taxon>Arachnida</taxon>
        <taxon>Acari</taxon>
        <taxon>Parasitiformes</taxon>
        <taxon>Mesostigmata</taxon>
        <taxon>Gamasina</taxon>
        <taxon>Dermanyssoidea</taxon>
        <taxon>Laelapidae</taxon>
        <taxon>Tropilaelaps</taxon>
    </lineage>
</organism>
<accession>A0A1V9XGF7</accession>
<gene>
    <name evidence="1" type="ORF">BIW11_10290</name>
</gene>
<protein>
    <submittedName>
        <fullName evidence="1">Uncharacterized protein</fullName>
    </submittedName>
</protein>
<feature type="non-terminal residue" evidence="1">
    <location>
        <position position="1"/>
    </location>
</feature>
<evidence type="ECO:0000313" key="2">
    <source>
        <dbReference type="Proteomes" id="UP000192247"/>
    </source>
</evidence>
<dbReference type="Proteomes" id="UP000192247">
    <property type="component" value="Unassembled WGS sequence"/>
</dbReference>
<dbReference type="InParanoid" id="A0A1V9XGF7"/>
<proteinExistence type="predicted"/>
<name>A0A1V9XGF7_9ACAR</name>
<comment type="caution">
    <text evidence="1">The sequence shown here is derived from an EMBL/GenBank/DDBJ whole genome shotgun (WGS) entry which is preliminary data.</text>
</comment>
<dbReference type="EMBL" id="MNPL01011460">
    <property type="protein sequence ID" value="OQR72589.1"/>
    <property type="molecule type" value="Genomic_DNA"/>
</dbReference>